<dbReference type="Gene3D" id="3.20.170.20">
    <property type="entry name" value="Protein of unknown function DUF952"/>
    <property type="match status" value="1"/>
</dbReference>
<dbReference type="PANTHER" id="PTHR34129:SF1">
    <property type="entry name" value="DUF952 DOMAIN-CONTAINING PROTEIN"/>
    <property type="match status" value="1"/>
</dbReference>
<protein>
    <submittedName>
        <fullName evidence="1">DUF952 domain-containing protein</fullName>
    </submittedName>
</protein>
<keyword evidence="2" id="KW-1185">Reference proteome</keyword>
<dbReference type="SUPFAM" id="SSF56399">
    <property type="entry name" value="ADP-ribosylation"/>
    <property type="match status" value="1"/>
</dbReference>
<reference evidence="1 2" key="1">
    <citation type="journal article" date="2016" name="Int. J. Syst. Evol. Microbiol.">
        <title>Pyruvatibacter mobilis gen. nov., sp. nov., a marine bacterium from the culture broth of Picochlorum sp. 122.</title>
        <authorList>
            <person name="Wang G."/>
            <person name="Tang M."/>
            <person name="Wu H."/>
            <person name="Dai S."/>
            <person name="Li T."/>
            <person name="Chen C."/>
            <person name="He H."/>
            <person name="Fan J."/>
            <person name="Xiang W."/>
            <person name="Li X."/>
        </authorList>
    </citation>
    <scope>NUCLEOTIDE SEQUENCE [LARGE SCALE GENOMIC DNA]</scope>
    <source>
        <strain evidence="1 2">GYP-11</strain>
    </source>
</reference>
<dbReference type="Proteomes" id="UP000470384">
    <property type="component" value="Unassembled WGS sequence"/>
</dbReference>
<dbReference type="EMBL" id="WXYQ01000003">
    <property type="protein sequence ID" value="NBG94764.1"/>
    <property type="molecule type" value="Genomic_DNA"/>
</dbReference>
<comment type="caution">
    <text evidence="1">The sequence shown here is derived from an EMBL/GenBank/DDBJ whole genome shotgun (WGS) entry which is preliminary data.</text>
</comment>
<name>A0A845Q8J1_9HYPH</name>
<dbReference type="OrthoDB" id="9799937at2"/>
<sequence>MTVIYKICPQSVWDEARPAGAFAGAGIDLVDGYIHFSTAEQAPETARLHFAGQSGLVLVAVDAALLGEALKWEPSRGGDLFPHLYGPLPLAAVTAVIPLPLGEDGVPQLPALDSEAGPDATSAPS</sequence>
<dbReference type="Pfam" id="PF06108">
    <property type="entry name" value="DUF952"/>
    <property type="match status" value="1"/>
</dbReference>
<dbReference type="RefSeq" id="WP_027842578.1">
    <property type="nucleotide sequence ID" value="NZ_BMHN01000001.1"/>
</dbReference>
<organism evidence="1 2">
    <name type="scientific">Pyruvatibacter mobilis</name>
    <dbReference type="NCBI Taxonomy" id="1712261"/>
    <lineage>
        <taxon>Bacteria</taxon>
        <taxon>Pseudomonadati</taxon>
        <taxon>Pseudomonadota</taxon>
        <taxon>Alphaproteobacteria</taxon>
        <taxon>Hyphomicrobiales</taxon>
        <taxon>Parvibaculaceae</taxon>
        <taxon>Pyruvatibacter</taxon>
    </lineage>
</organism>
<evidence type="ECO:0000313" key="2">
    <source>
        <dbReference type="Proteomes" id="UP000470384"/>
    </source>
</evidence>
<gene>
    <name evidence="1" type="ORF">GTQ45_03355</name>
</gene>
<dbReference type="PANTHER" id="PTHR34129">
    <property type="entry name" value="BLR1139 PROTEIN"/>
    <property type="match status" value="1"/>
</dbReference>
<dbReference type="InterPro" id="IPR009297">
    <property type="entry name" value="DUF952"/>
</dbReference>
<dbReference type="GeneID" id="300655633"/>
<evidence type="ECO:0000313" key="1">
    <source>
        <dbReference type="EMBL" id="NBG94764.1"/>
    </source>
</evidence>
<accession>A0A845Q8J1</accession>
<dbReference type="AlphaFoldDB" id="A0A845Q8J1"/>
<proteinExistence type="predicted"/>